<dbReference type="OrthoDB" id="283954at2157"/>
<dbReference type="Proteomes" id="UP000198902">
    <property type="component" value="Unassembled WGS sequence"/>
</dbReference>
<evidence type="ECO:0000313" key="2">
    <source>
        <dbReference type="Proteomes" id="UP000198902"/>
    </source>
</evidence>
<reference evidence="2" key="1">
    <citation type="submission" date="2015-03" db="EMBL/GenBank/DDBJ databases">
        <authorList>
            <person name="Urmite Genomes"/>
        </authorList>
    </citation>
    <scope>NUCLEOTIDE SEQUENCE [LARGE SCALE GENOMIC DNA]</scope>
    <source>
        <strain evidence="2">Arc-Hr</strain>
    </source>
</reference>
<accession>A0A0D6JSQ5</accession>
<name>A0A0D6JSQ5_9EURY</name>
<dbReference type="EMBL" id="CSTE01000002">
    <property type="protein sequence ID" value="CQR50902.1"/>
    <property type="molecule type" value="Genomic_DNA"/>
</dbReference>
<dbReference type="AlphaFoldDB" id="A0A0D6JSQ5"/>
<sequence>MTTNDTKHDSGIAERTPTGHKIQVITEWDDDGTPSIETLTQFDQGRRRVWRCVQCGDERNEPSGFEQGCPSQPV</sequence>
<keyword evidence="2" id="KW-1185">Reference proteome</keyword>
<protein>
    <submittedName>
        <fullName evidence="1">Uncharacterized protein</fullName>
    </submittedName>
</protein>
<evidence type="ECO:0000313" key="1">
    <source>
        <dbReference type="EMBL" id="CQR50902.1"/>
    </source>
</evidence>
<gene>
    <name evidence="1" type="ORF">BN996_02387</name>
</gene>
<proteinExistence type="predicted"/>
<organism evidence="1 2">
    <name type="scientific">Haloferax massiliensis</name>
    <dbReference type="NCBI Taxonomy" id="1476858"/>
    <lineage>
        <taxon>Archaea</taxon>
        <taxon>Methanobacteriati</taxon>
        <taxon>Methanobacteriota</taxon>
        <taxon>Stenosarchaea group</taxon>
        <taxon>Halobacteria</taxon>
        <taxon>Halobacteriales</taxon>
        <taxon>Haloferacaceae</taxon>
        <taxon>Haloferax</taxon>
    </lineage>
</organism>